<feature type="coiled-coil region" evidence="10">
    <location>
        <begin position="270"/>
        <end position="325"/>
    </location>
</feature>
<keyword evidence="4" id="KW-0547">Nucleotide-binding</keyword>
<dbReference type="Proteomes" id="UP000193431">
    <property type="component" value="Chromosome"/>
</dbReference>
<dbReference type="GO" id="GO:0006281">
    <property type="term" value="P:DNA repair"/>
    <property type="evidence" value="ECO:0007669"/>
    <property type="project" value="UniProtKB-KW"/>
</dbReference>
<keyword evidence="13" id="KW-1185">Reference proteome</keyword>
<evidence type="ECO:0000313" key="12">
    <source>
        <dbReference type="EMBL" id="ARN77827.1"/>
    </source>
</evidence>
<accession>A0A1W6MJT1</accession>
<dbReference type="EMBL" id="CP019344">
    <property type="protein sequence ID" value="ARN77827.1"/>
    <property type="molecule type" value="Genomic_DNA"/>
</dbReference>
<dbReference type="CDD" id="cd03241">
    <property type="entry name" value="ABC_RecN"/>
    <property type="match status" value="2"/>
</dbReference>
<dbReference type="GO" id="GO:0043590">
    <property type="term" value="C:bacterial nucleoid"/>
    <property type="evidence" value="ECO:0007669"/>
    <property type="project" value="TreeGrafter"/>
</dbReference>
<sequence>MLKSIHIQNFALIDQLQLDLKDGLTILTGETGAGKSIILGALGLLQGNRADLSVVRDKTVKCIVEAEFSVKSLGIKSVFEDLDLDYEDHSLLRREIMPSGKSRAFINDTPVTLDVMKQIGGRLIDIHSQHQTLNISSDLFQREVLDAFIKNATQKNKLSFQSILEAYQSLLKEFRSNKRQLDELDKKKAELLKEQDYNAFLLDELEQIPLDKLNEDDINEELNQLSNVESIEVALQSLMDGLGDDENGILDRLRVLKSSISEIGGFSDKYASLKERLDSVIIELEDVLSETDHLADQVTADPERLDILSNQLNQLNSLYKKHQVDDVRSLIDIRNKLADKILDSQSMDSKIKKLNGIISVQENELHEKASDLMGLRNVEKTALEEQVLEIAGLLGMPDAVFSIKIAETVTFNDYGKDEISFLFSANKGSVPLELNKAASGGELSRLMLAIKSILGNVKKLPTIIFDEIDTGVSGRIADKMALVMKNMSEKLQVITITHLPQIAASGTDHLVVSKKNQDDRTVSTINRLNEQERIEEIAQMLSGGVVTNAARENAKTLLN</sequence>
<reference evidence="12 13" key="1">
    <citation type="submission" date="2016-11" db="EMBL/GenBank/DDBJ databases">
        <title>Trade-off between light-utilization and light-protection in marine flavobacteria.</title>
        <authorList>
            <person name="Kumagai Y."/>
        </authorList>
    </citation>
    <scope>NUCLEOTIDE SEQUENCE [LARGE SCALE GENOMIC DNA]</scope>
    <source>
        <strain evidence="12 13">JCM 13191</strain>
    </source>
</reference>
<evidence type="ECO:0000256" key="10">
    <source>
        <dbReference type="SAM" id="Coils"/>
    </source>
</evidence>
<evidence type="ECO:0000256" key="2">
    <source>
        <dbReference type="ARBA" id="ARBA00009441"/>
    </source>
</evidence>
<dbReference type="SUPFAM" id="SSF52540">
    <property type="entry name" value="P-loop containing nucleoside triphosphate hydrolases"/>
    <property type="match status" value="1"/>
</dbReference>
<dbReference type="Gene3D" id="3.40.50.300">
    <property type="entry name" value="P-loop containing nucleotide triphosphate hydrolases"/>
    <property type="match status" value="2"/>
</dbReference>
<evidence type="ECO:0000256" key="6">
    <source>
        <dbReference type="ARBA" id="ARBA00022840"/>
    </source>
</evidence>
<dbReference type="STRING" id="331648.BST97_07330"/>
<dbReference type="PANTHER" id="PTHR11059:SF0">
    <property type="entry name" value="DNA REPAIR PROTEIN RECN"/>
    <property type="match status" value="1"/>
</dbReference>
<dbReference type="GO" id="GO:0006310">
    <property type="term" value="P:DNA recombination"/>
    <property type="evidence" value="ECO:0007669"/>
    <property type="project" value="InterPro"/>
</dbReference>
<evidence type="ECO:0000256" key="4">
    <source>
        <dbReference type="ARBA" id="ARBA00022741"/>
    </source>
</evidence>
<keyword evidence="10" id="KW-0175">Coiled coil</keyword>
<proteinExistence type="inferred from homology"/>
<evidence type="ECO:0000256" key="1">
    <source>
        <dbReference type="ARBA" id="ARBA00003618"/>
    </source>
</evidence>
<evidence type="ECO:0000256" key="5">
    <source>
        <dbReference type="ARBA" id="ARBA00022763"/>
    </source>
</evidence>
<dbReference type="RefSeq" id="WP_085766625.1">
    <property type="nucleotide sequence ID" value="NZ_CP019344.1"/>
</dbReference>
<keyword evidence="6" id="KW-0067">ATP-binding</keyword>
<keyword evidence="5 9" id="KW-0227">DNA damage</keyword>
<evidence type="ECO:0000256" key="7">
    <source>
        <dbReference type="ARBA" id="ARBA00023204"/>
    </source>
</evidence>
<evidence type="ECO:0000256" key="8">
    <source>
        <dbReference type="ARBA" id="ARBA00033408"/>
    </source>
</evidence>
<gene>
    <name evidence="12" type="ORF">BST97_07330</name>
</gene>
<dbReference type="GO" id="GO:0005524">
    <property type="term" value="F:ATP binding"/>
    <property type="evidence" value="ECO:0007669"/>
    <property type="project" value="UniProtKB-KW"/>
</dbReference>
<organism evidence="12 13">
    <name type="scientific">Nonlabens spongiae</name>
    <dbReference type="NCBI Taxonomy" id="331648"/>
    <lineage>
        <taxon>Bacteria</taxon>
        <taxon>Pseudomonadati</taxon>
        <taxon>Bacteroidota</taxon>
        <taxon>Flavobacteriia</taxon>
        <taxon>Flavobacteriales</taxon>
        <taxon>Flavobacteriaceae</taxon>
        <taxon>Nonlabens</taxon>
    </lineage>
</organism>
<dbReference type="NCBIfam" id="TIGR00634">
    <property type="entry name" value="recN"/>
    <property type="match status" value="1"/>
</dbReference>
<dbReference type="InterPro" id="IPR004604">
    <property type="entry name" value="DNA_recomb/repair_RecN"/>
</dbReference>
<dbReference type="InterPro" id="IPR027417">
    <property type="entry name" value="P-loop_NTPase"/>
</dbReference>
<dbReference type="PIRSF" id="PIRSF003128">
    <property type="entry name" value="RecN"/>
    <property type="match status" value="1"/>
</dbReference>
<evidence type="ECO:0000313" key="13">
    <source>
        <dbReference type="Proteomes" id="UP000193431"/>
    </source>
</evidence>
<dbReference type="Pfam" id="PF02463">
    <property type="entry name" value="SMC_N"/>
    <property type="match status" value="1"/>
</dbReference>
<dbReference type="PANTHER" id="PTHR11059">
    <property type="entry name" value="DNA REPAIR PROTEIN RECN"/>
    <property type="match status" value="1"/>
</dbReference>
<evidence type="ECO:0000256" key="9">
    <source>
        <dbReference type="PIRNR" id="PIRNR003128"/>
    </source>
</evidence>
<keyword evidence="7 9" id="KW-0234">DNA repair</keyword>
<dbReference type="OrthoDB" id="9806954at2"/>
<feature type="domain" description="RecF/RecN/SMC N-terminal" evidence="11">
    <location>
        <begin position="1"/>
        <end position="515"/>
    </location>
</feature>
<name>A0A1W6MJT1_9FLAO</name>
<comment type="function">
    <text evidence="1 9">May be involved in recombinational repair of damaged DNA.</text>
</comment>
<evidence type="ECO:0000256" key="3">
    <source>
        <dbReference type="ARBA" id="ARBA00021315"/>
    </source>
</evidence>
<dbReference type="GO" id="GO:0009432">
    <property type="term" value="P:SOS response"/>
    <property type="evidence" value="ECO:0007669"/>
    <property type="project" value="TreeGrafter"/>
</dbReference>
<dbReference type="AlphaFoldDB" id="A0A1W6MJT1"/>
<comment type="similarity">
    <text evidence="2 9">Belongs to the RecN family.</text>
</comment>
<dbReference type="InterPro" id="IPR003395">
    <property type="entry name" value="RecF/RecN/SMC_N"/>
</dbReference>
<evidence type="ECO:0000259" key="11">
    <source>
        <dbReference type="Pfam" id="PF02463"/>
    </source>
</evidence>
<protein>
    <recommendedName>
        <fullName evidence="3 9">DNA repair protein RecN</fullName>
    </recommendedName>
    <alternativeName>
        <fullName evidence="8 9">Recombination protein N</fullName>
    </alternativeName>
</protein>
<feature type="coiled-coil region" evidence="10">
    <location>
        <begin position="164"/>
        <end position="194"/>
    </location>
</feature>